<keyword evidence="9 13" id="KW-1133">Transmembrane helix</keyword>
<keyword evidence="8 13" id="KW-0812">Transmembrane</keyword>
<dbReference type="NCBIfam" id="TIGR00797">
    <property type="entry name" value="matE"/>
    <property type="match status" value="1"/>
</dbReference>
<evidence type="ECO:0000313" key="15">
    <source>
        <dbReference type="Proteomes" id="UP000254777"/>
    </source>
</evidence>
<evidence type="ECO:0000256" key="1">
    <source>
        <dbReference type="ARBA" id="ARBA00003408"/>
    </source>
</evidence>
<feature type="transmembrane region" description="Helical" evidence="13">
    <location>
        <begin position="91"/>
        <end position="114"/>
    </location>
</feature>
<evidence type="ECO:0000256" key="7">
    <source>
        <dbReference type="ARBA" id="ARBA00022475"/>
    </source>
</evidence>
<evidence type="ECO:0000256" key="6">
    <source>
        <dbReference type="ARBA" id="ARBA00022449"/>
    </source>
</evidence>
<proteinExistence type="inferred from homology"/>
<evidence type="ECO:0000256" key="8">
    <source>
        <dbReference type="ARBA" id="ARBA00022692"/>
    </source>
</evidence>
<accession>A0A379DDL4</accession>
<evidence type="ECO:0000256" key="9">
    <source>
        <dbReference type="ARBA" id="ARBA00022989"/>
    </source>
</evidence>
<evidence type="ECO:0000256" key="13">
    <source>
        <dbReference type="SAM" id="Phobius"/>
    </source>
</evidence>
<feature type="transmembrane region" description="Helical" evidence="13">
    <location>
        <begin position="414"/>
        <end position="434"/>
    </location>
</feature>
<sequence>MNSEKMANQPIPELVLKISIPIMISMLIQALYNIVDSKFVSMIDEKAFTAVSIAFPIQNLMISLAIGAAVGSNSLLSRSLGEKNKKLTSKIAFNSLFLCVVHSIIFLVFGLAFSKQYFESQTTDPTIIKYGVDYITIITGVSIFVFLQIMTERLLQATGKTLFTMLSQGIGAIVNIILDPILIFGLFSLPSMGVKGAAIATVIGQAVGAIIAILFNHSYNKEVEFNVSKPDFETIKKIYDVGLPSFALMSITSVAVYFLNKILNQFSDSAVAILGAYFKLQSFIFMPLFGLTNGMVSTLAYNYGAANKERCMEIIKFCMKGGIIICTIGFLIFQIFPAQLISFFNPSQEMYEQGIPALRIISTCFILAAYNIVAGSTFQALGNGMISFCSSLVRQIVALVPAAYLLSFLEKIEYVWGSYLIAEIVNFIYSRYFIKNYTYKKINERVVTIKG</sequence>
<protein>
    <recommendedName>
        <fullName evidence="4">Probable multidrug resistance protein NorM</fullName>
    </recommendedName>
    <alternativeName>
        <fullName evidence="12">Multidrug-efflux transporter</fullName>
    </alternativeName>
</protein>
<dbReference type="InterPro" id="IPR048279">
    <property type="entry name" value="MdtK-like"/>
</dbReference>
<dbReference type="GO" id="GO:0006811">
    <property type="term" value="P:monoatomic ion transport"/>
    <property type="evidence" value="ECO:0007669"/>
    <property type="project" value="UniProtKB-KW"/>
</dbReference>
<keyword evidence="11 13" id="KW-0472">Membrane</keyword>
<feature type="transmembrane region" description="Helical" evidence="13">
    <location>
        <begin position="47"/>
        <end position="70"/>
    </location>
</feature>
<feature type="transmembrane region" description="Helical" evidence="13">
    <location>
        <begin position="238"/>
        <end position="260"/>
    </location>
</feature>
<organism evidence="14 15">
    <name type="scientific">Peptoniphilus indolicus</name>
    <dbReference type="NCBI Taxonomy" id="33030"/>
    <lineage>
        <taxon>Bacteria</taxon>
        <taxon>Bacillati</taxon>
        <taxon>Bacillota</taxon>
        <taxon>Tissierellia</taxon>
        <taxon>Tissierellales</taxon>
        <taxon>Peptoniphilaceae</taxon>
        <taxon>Peptoniphilus</taxon>
    </lineage>
</organism>
<dbReference type="RefSeq" id="WP_004820815.1">
    <property type="nucleotide sequence ID" value="NZ_UGTH01000001.1"/>
</dbReference>
<dbReference type="PANTHER" id="PTHR43298:SF2">
    <property type="entry name" value="FMN_FAD EXPORTER YEEO-RELATED"/>
    <property type="match status" value="1"/>
</dbReference>
<dbReference type="Pfam" id="PF01554">
    <property type="entry name" value="MatE"/>
    <property type="match status" value="2"/>
</dbReference>
<evidence type="ECO:0000256" key="2">
    <source>
        <dbReference type="ARBA" id="ARBA00004651"/>
    </source>
</evidence>
<dbReference type="EMBL" id="UGTH01000001">
    <property type="protein sequence ID" value="SUB75645.1"/>
    <property type="molecule type" value="Genomic_DNA"/>
</dbReference>
<feature type="transmembrane region" description="Helical" evidence="13">
    <location>
        <begin position="162"/>
        <end position="184"/>
    </location>
</feature>
<evidence type="ECO:0000256" key="3">
    <source>
        <dbReference type="ARBA" id="ARBA00010199"/>
    </source>
</evidence>
<evidence type="ECO:0000256" key="4">
    <source>
        <dbReference type="ARBA" id="ARBA00020268"/>
    </source>
</evidence>
<dbReference type="GO" id="GO:0015297">
    <property type="term" value="F:antiporter activity"/>
    <property type="evidence" value="ECO:0007669"/>
    <property type="project" value="UniProtKB-KW"/>
</dbReference>
<feature type="transmembrane region" description="Helical" evidence="13">
    <location>
        <begin position="280"/>
        <end position="301"/>
    </location>
</feature>
<comment type="subcellular location">
    <subcellularLocation>
        <location evidence="2">Cell membrane</location>
        <topology evidence="2">Multi-pass membrane protein</topology>
    </subcellularLocation>
</comment>
<dbReference type="InterPro" id="IPR002528">
    <property type="entry name" value="MATE_fam"/>
</dbReference>
<gene>
    <name evidence="14" type="primary">mepA_9</name>
    <name evidence="14" type="ORF">NCTC11088_01443</name>
</gene>
<keyword evidence="7" id="KW-1003">Cell membrane</keyword>
<dbReference type="AlphaFoldDB" id="A0A379DDL4"/>
<comment type="function">
    <text evidence="1">Multidrug efflux pump.</text>
</comment>
<dbReference type="PANTHER" id="PTHR43298">
    <property type="entry name" value="MULTIDRUG RESISTANCE PROTEIN NORM-RELATED"/>
    <property type="match status" value="1"/>
</dbReference>
<dbReference type="GO" id="GO:0042910">
    <property type="term" value="F:xenobiotic transmembrane transporter activity"/>
    <property type="evidence" value="ECO:0007669"/>
    <property type="project" value="InterPro"/>
</dbReference>
<evidence type="ECO:0000256" key="12">
    <source>
        <dbReference type="ARBA" id="ARBA00031636"/>
    </source>
</evidence>
<feature type="transmembrane region" description="Helical" evidence="13">
    <location>
        <begin position="322"/>
        <end position="344"/>
    </location>
</feature>
<dbReference type="GO" id="GO:0005886">
    <property type="term" value="C:plasma membrane"/>
    <property type="evidence" value="ECO:0007669"/>
    <property type="project" value="UniProtKB-SubCell"/>
</dbReference>
<name>A0A379DDL4_9FIRM</name>
<dbReference type="InterPro" id="IPR050222">
    <property type="entry name" value="MATE_MdtK"/>
</dbReference>
<dbReference type="Proteomes" id="UP000254777">
    <property type="component" value="Unassembled WGS sequence"/>
</dbReference>
<evidence type="ECO:0000256" key="10">
    <source>
        <dbReference type="ARBA" id="ARBA00023065"/>
    </source>
</evidence>
<keyword evidence="10" id="KW-0406">Ion transport</keyword>
<evidence type="ECO:0000313" key="14">
    <source>
        <dbReference type="EMBL" id="SUB75645.1"/>
    </source>
</evidence>
<dbReference type="CDD" id="cd13144">
    <property type="entry name" value="MATE_like_4"/>
    <property type="match status" value="1"/>
</dbReference>
<evidence type="ECO:0000256" key="5">
    <source>
        <dbReference type="ARBA" id="ARBA00022448"/>
    </source>
</evidence>
<feature type="transmembrane region" description="Helical" evidence="13">
    <location>
        <begin position="385"/>
        <end position="408"/>
    </location>
</feature>
<feature type="transmembrane region" description="Helical" evidence="13">
    <location>
        <begin position="134"/>
        <end position="150"/>
    </location>
</feature>
<feature type="transmembrane region" description="Helical" evidence="13">
    <location>
        <begin position="356"/>
        <end position="373"/>
    </location>
</feature>
<feature type="transmembrane region" description="Helical" evidence="13">
    <location>
        <begin position="14"/>
        <end position="35"/>
    </location>
</feature>
<comment type="similarity">
    <text evidence="3">Belongs to the multi antimicrobial extrusion (MATE) (TC 2.A.66.1) family.</text>
</comment>
<reference evidence="14 15" key="1">
    <citation type="submission" date="2018-06" db="EMBL/GenBank/DDBJ databases">
        <authorList>
            <consortium name="Pathogen Informatics"/>
            <person name="Doyle S."/>
        </authorList>
    </citation>
    <scope>NUCLEOTIDE SEQUENCE [LARGE SCALE GENOMIC DNA]</scope>
    <source>
        <strain evidence="14 15">NCTC11088</strain>
    </source>
</reference>
<dbReference type="PIRSF" id="PIRSF006603">
    <property type="entry name" value="DinF"/>
    <property type="match status" value="1"/>
</dbReference>
<evidence type="ECO:0000256" key="11">
    <source>
        <dbReference type="ARBA" id="ARBA00023136"/>
    </source>
</evidence>
<keyword evidence="6" id="KW-0050">Antiport</keyword>
<keyword evidence="5" id="KW-0813">Transport</keyword>
<feature type="transmembrane region" description="Helical" evidence="13">
    <location>
        <begin position="196"/>
        <end position="217"/>
    </location>
</feature>